<evidence type="ECO:0000313" key="2">
    <source>
        <dbReference type="Proteomes" id="UP000828390"/>
    </source>
</evidence>
<gene>
    <name evidence="1" type="ORF">DPMN_035174</name>
</gene>
<reference evidence="1" key="1">
    <citation type="journal article" date="2019" name="bioRxiv">
        <title>The Genome of the Zebra Mussel, Dreissena polymorpha: A Resource for Invasive Species Research.</title>
        <authorList>
            <person name="McCartney M.A."/>
            <person name="Auch B."/>
            <person name="Kono T."/>
            <person name="Mallez S."/>
            <person name="Zhang Y."/>
            <person name="Obille A."/>
            <person name="Becker A."/>
            <person name="Abrahante J.E."/>
            <person name="Garbe J."/>
            <person name="Badalamenti J.P."/>
            <person name="Herman A."/>
            <person name="Mangelson H."/>
            <person name="Liachko I."/>
            <person name="Sullivan S."/>
            <person name="Sone E.D."/>
            <person name="Koren S."/>
            <person name="Silverstein K.A.T."/>
            <person name="Beckman K.B."/>
            <person name="Gohl D.M."/>
        </authorList>
    </citation>
    <scope>NUCLEOTIDE SEQUENCE</scope>
    <source>
        <strain evidence="1">Duluth1</strain>
        <tissue evidence="1">Whole animal</tissue>
    </source>
</reference>
<name>A0A9D4MA23_DREPO</name>
<evidence type="ECO:0000313" key="1">
    <source>
        <dbReference type="EMBL" id="KAH3871959.1"/>
    </source>
</evidence>
<comment type="caution">
    <text evidence="1">The sequence shown here is derived from an EMBL/GenBank/DDBJ whole genome shotgun (WGS) entry which is preliminary data.</text>
</comment>
<dbReference type="Proteomes" id="UP000828390">
    <property type="component" value="Unassembled WGS sequence"/>
</dbReference>
<protein>
    <submittedName>
        <fullName evidence="1">Uncharacterized protein</fullName>
    </submittedName>
</protein>
<organism evidence="1 2">
    <name type="scientific">Dreissena polymorpha</name>
    <name type="common">Zebra mussel</name>
    <name type="synonym">Mytilus polymorpha</name>
    <dbReference type="NCBI Taxonomy" id="45954"/>
    <lineage>
        <taxon>Eukaryota</taxon>
        <taxon>Metazoa</taxon>
        <taxon>Spiralia</taxon>
        <taxon>Lophotrochozoa</taxon>
        <taxon>Mollusca</taxon>
        <taxon>Bivalvia</taxon>
        <taxon>Autobranchia</taxon>
        <taxon>Heteroconchia</taxon>
        <taxon>Euheterodonta</taxon>
        <taxon>Imparidentia</taxon>
        <taxon>Neoheterodontei</taxon>
        <taxon>Myida</taxon>
        <taxon>Dreissenoidea</taxon>
        <taxon>Dreissenidae</taxon>
        <taxon>Dreissena</taxon>
    </lineage>
</organism>
<reference evidence="1" key="2">
    <citation type="submission" date="2020-11" db="EMBL/GenBank/DDBJ databases">
        <authorList>
            <person name="McCartney M.A."/>
            <person name="Auch B."/>
            <person name="Kono T."/>
            <person name="Mallez S."/>
            <person name="Becker A."/>
            <person name="Gohl D.M."/>
            <person name="Silverstein K.A.T."/>
            <person name="Koren S."/>
            <person name="Bechman K.B."/>
            <person name="Herman A."/>
            <person name="Abrahante J.E."/>
            <person name="Garbe J."/>
        </authorList>
    </citation>
    <scope>NUCLEOTIDE SEQUENCE</scope>
    <source>
        <strain evidence="1">Duluth1</strain>
        <tissue evidence="1">Whole animal</tissue>
    </source>
</reference>
<dbReference type="EMBL" id="JAIWYP010000002">
    <property type="protein sequence ID" value="KAH3871959.1"/>
    <property type="molecule type" value="Genomic_DNA"/>
</dbReference>
<proteinExistence type="predicted"/>
<accession>A0A9D4MA23</accession>
<dbReference type="AlphaFoldDB" id="A0A9D4MA23"/>
<keyword evidence="2" id="KW-1185">Reference proteome</keyword>
<sequence>MRLPDLAEEILCCQFALVIFIPELAKLLVKMHIHVVLDPPGSLSYKLCLHRQVLGLAPHERNKHIAAFVVGCPQAQPAVPPLKTKH</sequence>